<feature type="binding site" evidence="9">
    <location>
        <begin position="60"/>
        <end position="61"/>
    </location>
    <ligand>
        <name>substrate</name>
    </ligand>
</feature>
<keyword evidence="4 9" id="KW-0808">Transferase</keyword>
<dbReference type="NCBIfam" id="TIGR00761">
    <property type="entry name" value="argB"/>
    <property type="match status" value="1"/>
</dbReference>
<evidence type="ECO:0000256" key="3">
    <source>
        <dbReference type="ARBA" id="ARBA00022605"/>
    </source>
</evidence>
<dbReference type="PRINTS" id="PR00474">
    <property type="entry name" value="GLU5KINASE"/>
</dbReference>
<feature type="site" description="Transition state stabilizer" evidence="9">
    <location>
        <position position="244"/>
    </location>
</feature>
<keyword evidence="2 9" id="KW-0055">Arginine biosynthesis</keyword>
<feature type="binding site" evidence="9">
    <location>
        <position position="82"/>
    </location>
    <ligand>
        <name>substrate</name>
    </ligand>
</feature>
<comment type="function">
    <text evidence="9">Catalyzes the ATP-dependent phosphorylation of N-acetyl-L-glutamate.</text>
</comment>
<comment type="subcellular location">
    <subcellularLocation>
        <location evidence="9">Cytoplasm</location>
    </subcellularLocation>
</comment>
<reference evidence="11" key="1">
    <citation type="submission" date="2022-12" db="EMBL/GenBank/DDBJ databases">
        <title>Reference genome sequencing for broad-spectrum identification of bacterial and archaeal isolates by mass spectrometry.</title>
        <authorList>
            <person name="Sekiguchi Y."/>
            <person name="Tourlousse D.M."/>
        </authorList>
    </citation>
    <scope>NUCLEOTIDE SEQUENCE</scope>
    <source>
        <strain evidence="11">10succ1</strain>
    </source>
</reference>
<dbReference type="CDD" id="cd04250">
    <property type="entry name" value="AAK_NAGK-C"/>
    <property type="match status" value="1"/>
</dbReference>
<dbReference type="FunFam" id="3.40.1160.10:FF:000004">
    <property type="entry name" value="Acetylglutamate kinase"/>
    <property type="match status" value="1"/>
</dbReference>
<organism evidence="11 12">
    <name type="scientific">Propionigenium maris DSM 9537</name>
    <dbReference type="NCBI Taxonomy" id="1123000"/>
    <lineage>
        <taxon>Bacteria</taxon>
        <taxon>Fusobacteriati</taxon>
        <taxon>Fusobacteriota</taxon>
        <taxon>Fusobacteriia</taxon>
        <taxon>Fusobacteriales</taxon>
        <taxon>Fusobacteriaceae</taxon>
        <taxon>Propionigenium</taxon>
    </lineage>
</organism>
<dbReference type="Gene3D" id="3.40.1160.10">
    <property type="entry name" value="Acetylglutamate kinase-like"/>
    <property type="match status" value="1"/>
</dbReference>
<name>A0A9W6GLB6_9FUSO</name>
<evidence type="ECO:0000313" key="12">
    <source>
        <dbReference type="Proteomes" id="UP001144471"/>
    </source>
</evidence>
<gene>
    <name evidence="11" type="primary">argB1</name>
    <name evidence="9" type="synonym">argB</name>
    <name evidence="11" type="ORF">PM10SUCC1_17740</name>
</gene>
<feature type="domain" description="Aspartate/glutamate/uridylate kinase" evidence="10">
    <location>
        <begin position="20"/>
        <end position="263"/>
    </location>
</feature>
<dbReference type="EMBL" id="BSDY01000007">
    <property type="protein sequence ID" value="GLI56260.1"/>
    <property type="molecule type" value="Genomic_DNA"/>
</dbReference>
<dbReference type="SUPFAM" id="SSF53633">
    <property type="entry name" value="Carbamate kinase-like"/>
    <property type="match status" value="1"/>
</dbReference>
<evidence type="ECO:0000256" key="2">
    <source>
        <dbReference type="ARBA" id="ARBA00022571"/>
    </source>
</evidence>
<keyword evidence="9" id="KW-0963">Cytoplasm</keyword>
<evidence type="ECO:0000256" key="7">
    <source>
        <dbReference type="ARBA" id="ARBA00022840"/>
    </source>
</evidence>
<feature type="binding site" evidence="9">
    <location>
        <position position="181"/>
    </location>
    <ligand>
        <name>substrate</name>
    </ligand>
</feature>
<evidence type="ECO:0000256" key="6">
    <source>
        <dbReference type="ARBA" id="ARBA00022777"/>
    </source>
</evidence>
<accession>A0A9W6GLB6</accession>
<dbReference type="Proteomes" id="UP001144471">
    <property type="component" value="Unassembled WGS sequence"/>
</dbReference>
<comment type="caution">
    <text evidence="11">The sequence shown here is derived from an EMBL/GenBank/DDBJ whole genome shotgun (WGS) entry which is preliminary data.</text>
</comment>
<evidence type="ECO:0000256" key="8">
    <source>
        <dbReference type="ARBA" id="ARBA00048141"/>
    </source>
</evidence>
<keyword evidence="12" id="KW-1185">Reference proteome</keyword>
<evidence type="ECO:0000256" key="9">
    <source>
        <dbReference type="HAMAP-Rule" id="MF_00082"/>
    </source>
</evidence>
<dbReference type="Pfam" id="PF00696">
    <property type="entry name" value="AA_kinase"/>
    <property type="match status" value="1"/>
</dbReference>
<sequence length="300" mass="32674">MEDVKILSQALAYIREFHGKTVVIKYGGNAMRDEEIKEKVIRDIALLKYVGMFPVVVHGGGPAINNMLHKLGKTSEFKRGNRVTDRETIEIVEMVLGGKVNKEIVSLLNKNGTRAVGITGKDSNMIMAEKKYIGSNEERIDIGYVGQVEGIDAEIIENLLEAGIIPVIAPLGTDKKGNTYNINADYVAGEVAGTLKAAKLILITDTDGIYEDIDDKGTLIKELGVEEAAKLIEEGIICGGMIPKVEACISSLKNGVEKVHILNGEREHSILRELFTESGIGTMIVGNGEVKNANKYLYQT</sequence>
<dbReference type="AlphaFoldDB" id="A0A9W6GLB6"/>
<dbReference type="GO" id="GO:0003991">
    <property type="term" value="F:acetylglutamate kinase activity"/>
    <property type="evidence" value="ECO:0007669"/>
    <property type="project" value="UniProtKB-UniRule"/>
</dbReference>
<dbReference type="InterPro" id="IPR001048">
    <property type="entry name" value="Asp/Glu/Uridylate_kinase"/>
</dbReference>
<dbReference type="GO" id="GO:0005524">
    <property type="term" value="F:ATP binding"/>
    <property type="evidence" value="ECO:0007669"/>
    <property type="project" value="UniProtKB-UniRule"/>
</dbReference>
<proteinExistence type="inferred from homology"/>
<dbReference type="InterPro" id="IPR001057">
    <property type="entry name" value="Glu/AcGlu_kinase"/>
</dbReference>
<dbReference type="InterPro" id="IPR036393">
    <property type="entry name" value="AceGlu_kinase-like_sf"/>
</dbReference>
<keyword evidence="6 9" id="KW-0418">Kinase</keyword>
<dbReference type="PIRSF" id="PIRSF000728">
    <property type="entry name" value="NAGK"/>
    <property type="match status" value="1"/>
</dbReference>
<evidence type="ECO:0000256" key="4">
    <source>
        <dbReference type="ARBA" id="ARBA00022679"/>
    </source>
</evidence>
<protein>
    <recommendedName>
        <fullName evidence="9">Acetylglutamate kinase</fullName>
        <ecNumber evidence="9">2.7.2.8</ecNumber>
    </recommendedName>
    <alternativeName>
        <fullName evidence="9">N-acetyl-L-glutamate 5-phosphotransferase</fullName>
    </alternativeName>
    <alternativeName>
        <fullName evidence="9">NAG kinase</fullName>
        <shortName evidence="9">NAGK</shortName>
    </alternativeName>
</protein>
<feature type="site" description="Transition state stabilizer" evidence="9">
    <location>
        <position position="25"/>
    </location>
</feature>
<comment type="similarity">
    <text evidence="9">Belongs to the acetylglutamate kinase family. ArgB subfamily.</text>
</comment>
<comment type="catalytic activity">
    <reaction evidence="8 9">
        <text>N-acetyl-L-glutamate + ATP = N-acetyl-L-glutamyl 5-phosphate + ADP</text>
        <dbReference type="Rhea" id="RHEA:14629"/>
        <dbReference type="ChEBI" id="CHEBI:30616"/>
        <dbReference type="ChEBI" id="CHEBI:44337"/>
        <dbReference type="ChEBI" id="CHEBI:57936"/>
        <dbReference type="ChEBI" id="CHEBI:456216"/>
        <dbReference type="EC" id="2.7.2.8"/>
    </reaction>
</comment>
<dbReference type="GO" id="GO:0042450">
    <property type="term" value="P:L-arginine biosynthetic process via ornithine"/>
    <property type="evidence" value="ECO:0007669"/>
    <property type="project" value="UniProtKB-UniRule"/>
</dbReference>
<dbReference type="InterPro" id="IPR004662">
    <property type="entry name" value="AcgluKinase_fam"/>
</dbReference>
<dbReference type="InterPro" id="IPR041727">
    <property type="entry name" value="NAGK-C"/>
</dbReference>
<evidence type="ECO:0000259" key="10">
    <source>
        <dbReference type="Pfam" id="PF00696"/>
    </source>
</evidence>
<keyword evidence="7 9" id="KW-0067">ATP-binding</keyword>
<dbReference type="GO" id="GO:0005737">
    <property type="term" value="C:cytoplasm"/>
    <property type="evidence" value="ECO:0007669"/>
    <property type="project" value="UniProtKB-SubCell"/>
</dbReference>
<dbReference type="PANTHER" id="PTHR23342:SF0">
    <property type="entry name" value="N-ACETYLGLUTAMATE SYNTHASE, MITOCHONDRIAL"/>
    <property type="match status" value="1"/>
</dbReference>
<dbReference type="RefSeq" id="WP_281835297.1">
    <property type="nucleotide sequence ID" value="NZ_BSDY01000007.1"/>
</dbReference>
<evidence type="ECO:0000313" key="11">
    <source>
        <dbReference type="EMBL" id="GLI56260.1"/>
    </source>
</evidence>
<keyword evidence="5 9" id="KW-0547">Nucleotide-binding</keyword>
<dbReference type="EC" id="2.7.2.8" evidence="9"/>
<keyword evidence="3 9" id="KW-0028">Amino-acid biosynthesis</keyword>
<dbReference type="InterPro" id="IPR037528">
    <property type="entry name" value="ArgB"/>
</dbReference>
<dbReference type="HAMAP" id="MF_00082">
    <property type="entry name" value="ArgB"/>
    <property type="match status" value="1"/>
</dbReference>
<dbReference type="PANTHER" id="PTHR23342">
    <property type="entry name" value="N-ACETYLGLUTAMATE SYNTHASE"/>
    <property type="match status" value="1"/>
</dbReference>
<comment type="pathway">
    <text evidence="1 9">Amino-acid biosynthesis; L-arginine biosynthesis; N(2)-acetyl-L-ornithine from L-glutamate: step 2/4.</text>
</comment>
<evidence type="ECO:0000256" key="5">
    <source>
        <dbReference type="ARBA" id="ARBA00022741"/>
    </source>
</evidence>
<evidence type="ECO:0000256" key="1">
    <source>
        <dbReference type="ARBA" id="ARBA00004828"/>
    </source>
</evidence>